<protein>
    <submittedName>
        <fullName evidence="5">Spore maturation protein CgeB</fullName>
    </submittedName>
</protein>
<dbReference type="SUPFAM" id="SSF53335">
    <property type="entry name" value="S-adenosyl-L-methionine-dependent methyltransferases"/>
    <property type="match status" value="1"/>
</dbReference>
<dbReference type="InterPro" id="IPR013216">
    <property type="entry name" value="Methyltransf_11"/>
</dbReference>
<sequence length="886" mass="98829">MANSDRISEVYKGEIWAESTQQVARDRIHWLVGQATGDVLDIGCSQGIASILCARRGLNVIGVDIQADRVEYARGERDNEPEDVRERLDFRLADGTALDFPDASFDTVLMGEIVEHSPDSSPLLAEAARVLRPSGLLVLTTPFGLSRHHDHYATFYVDSLVRLLAPYFTVESLDIVDKYLRACSRPGAMADPDRLIIEKQPLMERALVAIQNSMQDEKEKMRRYDVAIARYEQVNARMKNLESRLAHQSYRTEYVTWQLKSAKSRKWWRLGEALWSAKHPAEALKLPKTVATALKTAPRLEEPKPETTAGSPDLSGHYTAVPIPEVAVPDGPVARDIKVAVIMDVFSTDAFRYEWQQITFGPEDWREVLERERPAMLFVESAWHGNKGRWATMMSAAGAPKQPVRDLVAWCKEQGIPTVFWNKEDPPNFDRFIETAKLFDQVFTVDSDCIPRYVEAVGHDRVALLPFGAQPRIHNPVAVPGGRKHEVAFAGTYHAKKYPERAAQMQTILGPAREFDLHIYSRISDDPDFAFPAEYTDFIVGSLPYERMLAAYKAYKIFLNVNSVTESPTMCARRVFELSACGTPVVSGYSRALDRVFGDLVRLSSAPQETTEALVDLMKDADLRDRTGHLAMREVFSKHLYGHRADSVLAAAGLSAPRRERSISVILPTNRPEQIGHAIEQVAAQDHRPLQLVLVLHGIPADGVEAQARAAGLDDVVVLTADSSLTLGAILNLGIDAADGAYLAKMDDDNLYGAHYLSDLAYAFDYTTAGLVGKGAHYCEMRTHGVTLLRFPHLEHTEAELIQGGTILADGDVLRKLRFADLPRAIDSDLLRRAQRDDIGIYSGDRFNFVSVRGDREAHTWKVSDAELMRHGRVAFHGPAGEHVLF</sequence>
<dbReference type="Pfam" id="PF00535">
    <property type="entry name" value="Glycos_transf_2"/>
    <property type="match status" value="1"/>
</dbReference>
<proteinExistence type="predicted"/>
<evidence type="ECO:0000256" key="1">
    <source>
        <dbReference type="SAM" id="Coils"/>
    </source>
</evidence>
<dbReference type="InterPro" id="IPR001173">
    <property type="entry name" value="Glyco_trans_2-like"/>
</dbReference>
<evidence type="ECO:0000259" key="2">
    <source>
        <dbReference type="Pfam" id="PF00535"/>
    </source>
</evidence>
<dbReference type="PANTHER" id="PTHR43591:SF24">
    <property type="entry name" value="2-METHOXY-6-POLYPRENYL-1,4-BENZOQUINOL METHYLASE, MITOCHONDRIAL"/>
    <property type="match status" value="1"/>
</dbReference>
<dbReference type="OrthoDB" id="6713581at2"/>
<feature type="domain" description="Glycosyltransferase 2-like" evidence="2">
    <location>
        <begin position="664"/>
        <end position="790"/>
    </location>
</feature>
<dbReference type="Proteomes" id="UP000316096">
    <property type="component" value="Unassembled WGS sequence"/>
</dbReference>
<feature type="domain" description="Spore protein YkvP/CgeB glycosyl transferase-like" evidence="4">
    <location>
        <begin position="514"/>
        <end position="649"/>
    </location>
</feature>
<feature type="domain" description="Methyltransferase type 11" evidence="3">
    <location>
        <begin position="40"/>
        <end position="139"/>
    </location>
</feature>
<dbReference type="InterPro" id="IPR055259">
    <property type="entry name" value="YkvP/CgeB_Glyco_trans-like"/>
</dbReference>
<dbReference type="SUPFAM" id="SSF53756">
    <property type="entry name" value="UDP-Glycosyltransferase/glycogen phosphorylase"/>
    <property type="match status" value="1"/>
</dbReference>
<keyword evidence="6" id="KW-1185">Reference proteome</keyword>
<evidence type="ECO:0000313" key="5">
    <source>
        <dbReference type="EMBL" id="TQL87917.1"/>
    </source>
</evidence>
<gene>
    <name evidence="5" type="ORF">FB559_8529</name>
</gene>
<dbReference type="InterPro" id="IPR029044">
    <property type="entry name" value="Nucleotide-diphossugar_trans"/>
</dbReference>
<dbReference type="Gene3D" id="3.90.550.10">
    <property type="entry name" value="Spore Coat Polysaccharide Biosynthesis Protein SpsA, Chain A"/>
    <property type="match status" value="1"/>
</dbReference>
<organism evidence="5 6">
    <name type="scientific">Actinoallomurus bryophytorum</name>
    <dbReference type="NCBI Taxonomy" id="1490222"/>
    <lineage>
        <taxon>Bacteria</taxon>
        <taxon>Bacillati</taxon>
        <taxon>Actinomycetota</taxon>
        <taxon>Actinomycetes</taxon>
        <taxon>Streptosporangiales</taxon>
        <taxon>Thermomonosporaceae</taxon>
        <taxon>Actinoallomurus</taxon>
    </lineage>
</organism>
<accession>A0A543BSW0</accession>
<reference evidence="5 6" key="1">
    <citation type="submission" date="2019-06" db="EMBL/GenBank/DDBJ databases">
        <title>Sequencing the genomes of 1000 actinobacteria strains.</title>
        <authorList>
            <person name="Klenk H.-P."/>
        </authorList>
    </citation>
    <scope>NUCLEOTIDE SEQUENCE [LARGE SCALE GENOMIC DNA]</scope>
    <source>
        <strain evidence="5 6">DSM 102200</strain>
    </source>
</reference>
<dbReference type="Pfam" id="PF08241">
    <property type="entry name" value="Methyltransf_11"/>
    <property type="match status" value="1"/>
</dbReference>
<dbReference type="InterPro" id="IPR029063">
    <property type="entry name" value="SAM-dependent_MTases_sf"/>
</dbReference>
<evidence type="ECO:0000259" key="4">
    <source>
        <dbReference type="Pfam" id="PF13524"/>
    </source>
</evidence>
<evidence type="ECO:0000259" key="3">
    <source>
        <dbReference type="Pfam" id="PF08241"/>
    </source>
</evidence>
<dbReference type="CDD" id="cd02440">
    <property type="entry name" value="AdoMet_MTases"/>
    <property type="match status" value="1"/>
</dbReference>
<dbReference type="PANTHER" id="PTHR43591">
    <property type="entry name" value="METHYLTRANSFERASE"/>
    <property type="match status" value="1"/>
</dbReference>
<dbReference type="GO" id="GO:0008757">
    <property type="term" value="F:S-adenosylmethionine-dependent methyltransferase activity"/>
    <property type="evidence" value="ECO:0007669"/>
    <property type="project" value="InterPro"/>
</dbReference>
<dbReference type="SUPFAM" id="SSF53448">
    <property type="entry name" value="Nucleotide-diphospho-sugar transferases"/>
    <property type="match status" value="1"/>
</dbReference>
<comment type="caution">
    <text evidence="5">The sequence shown here is derived from an EMBL/GenBank/DDBJ whole genome shotgun (WGS) entry which is preliminary data.</text>
</comment>
<name>A0A543BSW0_9ACTN</name>
<dbReference type="Gene3D" id="3.40.50.150">
    <property type="entry name" value="Vaccinia Virus protein VP39"/>
    <property type="match status" value="1"/>
</dbReference>
<dbReference type="RefSeq" id="WP_141963562.1">
    <property type="nucleotide sequence ID" value="NZ_VFOZ01000003.1"/>
</dbReference>
<dbReference type="Gene3D" id="3.40.50.2000">
    <property type="entry name" value="Glycogen Phosphorylase B"/>
    <property type="match status" value="1"/>
</dbReference>
<dbReference type="Pfam" id="PF13524">
    <property type="entry name" value="Glyco_trans_1_2"/>
    <property type="match status" value="1"/>
</dbReference>
<dbReference type="EMBL" id="VFOZ01000003">
    <property type="protein sequence ID" value="TQL87917.1"/>
    <property type="molecule type" value="Genomic_DNA"/>
</dbReference>
<feature type="coiled-coil region" evidence="1">
    <location>
        <begin position="214"/>
        <end position="251"/>
    </location>
</feature>
<dbReference type="AlphaFoldDB" id="A0A543BSW0"/>
<dbReference type="CDD" id="cd00761">
    <property type="entry name" value="Glyco_tranf_GTA_type"/>
    <property type="match status" value="1"/>
</dbReference>
<evidence type="ECO:0000313" key="6">
    <source>
        <dbReference type="Proteomes" id="UP000316096"/>
    </source>
</evidence>
<keyword evidence="1" id="KW-0175">Coiled coil</keyword>